<sequence>MSSGSWDSMTTEERQARVEAIRSGTRRYWDSLTSTGKQERRIRWRKSFDSSGVRNIFQSPEFAKQHKSSMEQYWLNLSPEERVNKSRLHSLATKRHLDSLTEEQKQIRAIRSSRGVRAYYSQLDSASRESSNQKRSTRMKEIWAELSSTDKEKWLRAWIHNEKVYEGKREFWASLPEEEKARRTQVRMNANRVNGPTELELWVNILLELLYPGLWDYNGLGDVNIVVGGKVPDFVRRDGVKQVIDVFGDYWHDTKEERRRRIHFESYGFDCIILWENDCLSRDTILAEVGGRILT</sequence>
<proteinExistence type="predicted"/>
<dbReference type="EMBL" id="LAZR01052050">
    <property type="protein sequence ID" value="KKK83830.1"/>
    <property type="molecule type" value="Genomic_DNA"/>
</dbReference>
<name>A0A0F8ZD05_9ZZZZ</name>
<protein>
    <recommendedName>
        <fullName evidence="2">DUF559 domain-containing protein</fullName>
    </recommendedName>
</protein>
<accession>A0A0F8ZD05</accession>
<reference evidence="1" key="1">
    <citation type="journal article" date="2015" name="Nature">
        <title>Complex archaea that bridge the gap between prokaryotes and eukaryotes.</title>
        <authorList>
            <person name="Spang A."/>
            <person name="Saw J.H."/>
            <person name="Jorgensen S.L."/>
            <person name="Zaremba-Niedzwiedzka K."/>
            <person name="Martijn J."/>
            <person name="Lind A.E."/>
            <person name="van Eijk R."/>
            <person name="Schleper C."/>
            <person name="Guy L."/>
            <person name="Ettema T.J."/>
        </authorList>
    </citation>
    <scope>NUCLEOTIDE SEQUENCE</scope>
</reference>
<gene>
    <name evidence="1" type="ORF">LCGC14_2789450</name>
</gene>
<evidence type="ECO:0000313" key="1">
    <source>
        <dbReference type="EMBL" id="KKK83830.1"/>
    </source>
</evidence>
<comment type="caution">
    <text evidence="1">The sequence shown here is derived from an EMBL/GenBank/DDBJ whole genome shotgun (WGS) entry which is preliminary data.</text>
</comment>
<evidence type="ECO:0008006" key="2">
    <source>
        <dbReference type="Google" id="ProtNLM"/>
    </source>
</evidence>
<organism evidence="1">
    <name type="scientific">marine sediment metagenome</name>
    <dbReference type="NCBI Taxonomy" id="412755"/>
    <lineage>
        <taxon>unclassified sequences</taxon>
        <taxon>metagenomes</taxon>
        <taxon>ecological metagenomes</taxon>
    </lineage>
</organism>
<dbReference type="Gene3D" id="3.40.960.10">
    <property type="entry name" value="VSR Endonuclease"/>
    <property type="match status" value="1"/>
</dbReference>
<dbReference type="AlphaFoldDB" id="A0A0F8ZD05"/>